<proteinExistence type="predicted"/>
<evidence type="ECO:0000313" key="1">
    <source>
        <dbReference type="EMBL" id="KAJ9095411.1"/>
    </source>
</evidence>
<name>A0ACC2V9T8_9TREE</name>
<evidence type="ECO:0000313" key="2">
    <source>
        <dbReference type="Proteomes" id="UP001230649"/>
    </source>
</evidence>
<comment type="caution">
    <text evidence="1">The sequence shown here is derived from an EMBL/GenBank/DDBJ whole genome shotgun (WGS) entry which is preliminary data.</text>
</comment>
<dbReference type="EMBL" id="JASBWS010000124">
    <property type="protein sequence ID" value="KAJ9095411.1"/>
    <property type="molecule type" value="Genomic_DNA"/>
</dbReference>
<dbReference type="Proteomes" id="UP001230649">
    <property type="component" value="Unassembled WGS sequence"/>
</dbReference>
<reference evidence="1" key="1">
    <citation type="submission" date="2023-04" db="EMBL/GenBank/DDBJ databases">
        <title>Draft Genome sequencing of Naganishia species isolated from polar environments using Oxford Nanopore Technology.</title>
        <authorList>
            <person name="Leo P."/>
            <person name="Venkateswaran K."/>
        </authorList>
    </citation>
    <scope>NUCLEOTIDE SEQUENCE</scope>
    <source>
        <strain evidence="1">MNA-CCFEE 5262</strain>
    </source>
</reference>
<keyword evidence="2" id="KW-1185">Reference proteome</keyword>
<accession>A0ACC2V9T8</accession>
<protein>
    <submittedName>
        <fullName evidence="1">Uncharacterized protein</fullName>
    </submittedName>
</protein>
<sequence length="246" mass="27877">MSTAEPHPTEVLVVKRHVRPMPEVNRVEEHSKVEDKLEERATRREELLNAQQTIEHIHRRAKRHVDKPREDNSKITIVALEAKVKAYKEQAFDPDERRREARAQIEESQRQVFVLDVQLKDMNDRSPPIFTAPDKKKIAESLEAVHQVRDTLLAVLNDASSHVQQYLSDVGSLRAAVSDHGIEDNIWNALSQSAEMNQVGINALRIMSEMALHDLTSNIHRNPTAVKRRLPGSITSFGQSAKGADS</sequence>
<organism evidence="1 2">
    <name type="scientific">Naganishia adeliensis</name>
    <dbReference type="NCBI Taxonomy" id="92952"/>
    <lineage>
        <taxon>Eukaryota</taxon>
        <taxon>Fungi</taxon>
        <taxon>Dikarya</taxon>
        <taxon>Basidiomycota</taxon>
        <taxon>Agaricomycotina</taxon>
        <taxon>Tremellomycetes</taxon>
        <taxon>Filobasidiales</taxon>
        <taxon>Filobasidiaceae</taxon>
        <taxon>Naganishia</taxon>
    </lineage>
</organism>
<gene>
    <name evidence="1" type="ORF">QFC20_006649</name>
</gene>